<name>A0A485KTY3_9STRA</name>
<dbReference type="EMBL" id="VJMH01005293">
    <property type="protein sequence ID" value="KAF0697752.1"/>
    <property type="molecule type" value="Genomic_DNA"/>
</dbReference>
<dbReference type="EMBL" id="CAADRA010005314">
    <property type="protein sequence ID" value="VFT88443.1"/>
    <property type="molecule type" value="Genomic_DNA"/>
</dbReference>
<reference evidence="1" key="2">
    <citation type="submission" date="2019-06" db="EMBL/GenBank/DDBJ databases">
        <title>Genomics analysis of Aphanomyces spp. identifies a new class of oomycete effector associated with host adaptation.</title>
        <authorList>
            <person name="Gaulin E."/>
        </authorList>
    </citation>
    <scope>NUCLEOTIDE SEQUENCE</scope>
    <source>
        <strain evidence="1">CBS 578.67</strain>
    </source>
</reference>
<organism evidence="2 3">
    <name type="scientific">Aphanomyces stellatus</name>
    <dbReference type="NCBI Taxonomy" id="120398"/>
    <lineage>
        <taxon>Eukaryota</taxon>
        <taxon>Sar</taxon>
        <taxon>Stramenopiles</taxon>
        <taxon>Oomycota</taxon>
        <taxon>Saprolegniomycetes</taxon>
        <taxon>Saprolegniales</taxon>
        <taxon>Verrucalvaceae</taxon>
        <taxon>Aphanomyces</taxon>
    </lineage>
</organism>
<evidence type="ECO:0000313" key="2">
    <source>
        <dbReference type="EMBL" id="VFT88443.1"/>
    </source>
</evidence>
<protein>
    <submittedName>
        <fullName evidence="2">Aste57867_11584 protein</fullName>
    </submittedName>
</protein>
<sequence length="236" mass="25592">MDAGAGPVDAPPTSREQRLQHIETELALLEAQCARASPLSMDALAARVLAMTDVCRALDEMAPMLVVDNLLLSTANETGDALWVTIDGVLDRLAQKTTDASHPAQVDAVAACFFGVARLCEDAGMVLLFDNEGTIEAGNERTIDDETTTRQRTHVHEMVENKASRRDSPRVHQVERRAPVVVPDDTMMEETTDNLVEVESSSSDDENDWFAGILPAAKSPKGGLRSVFVDLYLSNG</sequence>
<keyword evidence="3" id="KW-1185">Reference proteome</keyword>
<dbReference type="Proteomes" id="UP000332933">
    <property type="component" value="Unassembled WGS sequence"/>
</dbReference>
<dbReference type="AlphaFoldDB" id="A0A485KTY3"/>
<evidence type="ECO:0000313" key="1">
    <source>
        <dbReference type="EMBL" id="KAF0697752.1"/>
    </source>
</evidence>
<gene>
    <name evidence="2" type="primary">Aste57867_11584</name>
    <name evidence="1" type="ORF">As57867_011541</name>
    <name evidence="2" type="ORF">ASTE57867_11584</name>
</gene>
<reference evidence="2 3" key="1">
    <citation type="submission" date="2019-03" db="EMBL/GenBank/DDBJ databases">
        <authorList>
            <person name="Gaulin E."/>
            <person name="Dumas B."/>
        </authorList>
    </citation>
    <scope>NUCLEOTIDE SEQUENCE [LARGE SCALE GENOMIC DNA]</scope>
    <source>
        <strain evidence="2">CBS 568.67</strain>
    </source>
</reference>
<accession>A0A485KTY3</accession>
<evidence type="ECO:0000313" key="3">
    <source>
        <dbReference type="Proteomes" id="UP000332933"/>
    </source>
</evidence>
<dbReference type="OrthoDB" id="10290437at2759"/>
<proteinExistence type="predicted"/>